<keyword evidence="3" id="KW-1185">Reference proteome</keyword>
<protein>
    <submittedName>
        <fullName evidence="2">Uncharacterized protein</fullName>
    </submittedName>
</protein>
<reference evidence="2 3" key="1">
    <citation type="submission" date="2019-03" db="EMBL/GenBank/DDBJ databases">
        <title>First draft genome of Liparis tanakae, snailfish: a comprehensive survey of snailfish specific genes.</title>
        <authorList>
            <person name="Kim W."/>
            <person name="Song I."/>
            <person name="Jeong J.-H."/>
            <person name="Kim D."/>
            <person name="Kim S."/>
            <person name="Ryu S."/>
            <person name="Song J.Y."/>
            <person name="Lee S.K."/>
        </authorList>
    </citation>
    <scope>NUCLEOTIDE SEQUENCE [LARGE SCALE GENOMIC DNA]</scope>
    <source>
        <tissue evidence="2">Muscle</tissue>
    </source>
</reference>
<proteinExistence type="predicted"/>
<name>A0A4Z2GNN6_9TELE</name>
<dbReference type="Proteomes" id="UP000314294">
    <property type="component" value="Unassembled WGS sequence"/>
</dbReference>
<gene>
    <name evidence="2" type="ORF">EYF80_035332</name>
</gene>
<evidence type="ECO:0000313" key="2">
    <source>
        <dbReference type="EMBL" id="TNN54423.1"/>
    </source>
</evidence>
<dbReference type="AlphaFoldDB" id="A0A4Z2GNN6"/>
<feature type="compositionally biased region" description="Low complexity" evidence="1">
    <location>
        <begin position="15"/>
        <end position="27"/>
    </location>
</feature>
<evidence type="ECO:0000313" key="3">
    <source>
        <dbReference type="Proteomes" id="UP000314294"/>
    </source>
</evidence>
<feature type="region of interest" description="Disordered" evidence="1">
    <location>
        <begin position="1"/>
        <end position="58"/>
    </location>
</feature>
<evidence type="ECO:0000256" key="1">
    <source>
        <dbReference type="SAM" id="MobiDB-lite"/>
    </source>
</evidence>
<comment type="caution">
    <text evidence="2">The sequence shown here is derived from an EMBL/GenBank/DDBJ whole genome shotgun (WGS) entry which is preliminary data.</text>
</comment>
<accession>A0A4Z2GNN6</accession>
<sequence length="71" mass="7507">MLLPPRGPRRSQPGAARSDSASRSKSAVCRADPVKPLTRTAKNPKARPTSTAAAKPANTCEHLCSIRSPLD</sequence>
<organism evidence="2 3">
    <name type="scientific">Liparis tanakae</name>
    <name type="common">Tanaka's snailfish</name>
    <dbReference type="NCBI Taxonomy" id="230148"/>
    <lineage>
        <taxon>Eukaryota</taxon>
        <taxon>Metazoa</taxon>
        <taxon>Chordata</taxon>
        <taxon>Craniata</taxon>
        <taxon>Vertebrata</taxon>
        <taxon>Euteleostomi</taxon>
        <taxon>Actinopterygii</taxon>
        <taxon>Neopterygii</taxon>
        <taxon>Teleostei</taxon>
        <taxon>Neoteleostei</taxon>
        <taxon>Acanthomorphata</taxon>
        <taxon>Eupercaria</taxon>
        <taxon>Perciformes</taxon>
        <taxon>Cottioidei</taxon>
        <taxon>Cottales</taxon>
        <taxon>Liparidae</taxon>
        <taxon>Liparis</taxon>
    </lineage>
</organism>
<dbReference type="EMBL" id="SRLO01000484">
    <property type="protein sequence ID" value="TNN54423.1"/>
    <property type="molecule type" value="Genomic_DNA"/>
</dbReference>